<keyword evidence="2" id="KW-1185">Reference proteome</keyword>
<evidence type="ECO:0000313" key="1">
    <source>
        <dbReference type="EMBL" id="WBW62012.1"/>
    </source>
</evidence>
<name>A0AAJ5QV95_9ENTR</name>
<gene>
    <name evidence="1" type="ORF">OR613_03375</name>
</gene>
<dbReference type="EMBL" id="CP112887">
    <property type="protein sequence ID" value="WBW62012.1"/>
    <property type="molecule type" value="Genomic_DNA"/>
</dbReference>
<sequence length="60" mass="6958">MQRIEVPTGEQKRRRYIAEEKSRFAALSMQPGYLITSIRIKGPNMKSPREYLAVNSLCPF</sequence>
<protein>
    <submittedName>
        <fullName evidence="1">Uncharacterized protein</fullName>
    </submittedName>
</protein>
<proteinExistence type="predicted"/>
<dbReference type="Proteomes" id="UP001210130">
    <property type="component" value="Chromosome"/>
</dbReference>
<organism evidence="1 2">
    <name type="scientific">Klebsiella electrica</name>
    <dbReference type="NCBI Taxonomy" id="1259973"/>
    <lineage>
        <taxon>Bacteria</taxon>
        <taxon>Pseudomonadati</taxon>
        <taxon>Pseudomonadota</taxon>
        <taxon>Gammaproteobacteria</taxon>
        <taxon>Enterobacterales</taxon>
        <taxon>Enterobacteriaceae</taxon>
        <taxon>Klebsiella/Raoultella group</taxon>
        <taxon>Klebsiella</taxon>
    </lineage>
</organism>
<reference evidence="1 2" key="1">
    <citation type="journal article" date="2023" name="Microbiol. Resour. Announc.">
        <title>Complete Genome Sequence of the First Colistin-Resistant Raoultella electrica Strain.</title>
        <authorList>
            <person name="Aldeia C."/>
            <person name="Campos-Madueno E.I."/>
            <person name="Sendi P."/>
            <person name="Endimiani A."/>
        </authorList>
    </citation>
    <scope>NUCLEOTIDE SEQUENCE [LARGE SCALE GENOMIC DNA]</scope>
    <source>
        <strain evidence="1 2">S2-IND-01-C</strain>
    </source>
</reference>
<evidence type="ECO:0000313" key="2">
    <source>
        <dbReference type="Proteomes" id="UP001210130"/>
    </source>
</evidence>
<dbReference type="AlphaFoldDB" id="A0AAJ5QV95"/>
<accession>A0AAJ5QV95</accession>
<dbReference type="RefSeq" id="WP_131048566.1">
    <property type="nucleotide sequence ID" value="NZ_CP112887.1"/>
</dbReference>